<dbReference type="EMBL" id="JAUDUY010000007">
    <property type="protein sequence ID" value="MDM9632260.1"/>
    <property type="molecule type" value="Genomic_DNA"/>
</dbReference>
<evidence type="ECO:0000256" key="5">
    <source>
        <dbReference type="ARBA" id="ARBA00022989"/>
    </source>
</evidence>
<evidence type="ECO:0000256" key="4">
    <source>
        <dbReference type="ARBA" id="ARBA00022741"/>
    </source>
</evidence>
<dbReference type="Pfam" id="PF18967">
    <property type="entry name" value="PycTM"/>
    <property type="match status" value="1"/>
</dbReference>
<sequence length="182" mass="21179">MRRIKDLENLTPEEKLIVYWETIGYIYDLNRTSEVKAGLIISFYGLFLGAIFQIATTVETSFKFSTFLIVVMVIFIIFVARSIYYSFQCFLPQIETKFDKNMFFFYDVITHYGDIRSFSKKFNELLDNEDDLYGQLGQQIYVNSLIASKKFADVNNSVRNLVYSFIPMSIGALTILATIYIL</sequence>
<keyword evidence="4" id="KW-0547">Nucleotide-binding</keyword>
<keyword evidence="11" id="KW-1185">Reference proteome</keyword>
<evidence type="ECO:0000259" key="9">
    <source>
        <dbReference type="Pfam" id="PF18967"/>
    </source>
</evidence>
<evidence type="ECO:0000313" key="11">
    <source>
        <dbReference type="Proteomes" id="UP001174839"/>
    </source>
</evidence>
<accession>A0ABT7WH71</accession>
<evidence type="ECO:0000313" key="10">
    <source>
        <dbReference type="EMBL" id="MDM9632260.1"/>
    </source>
</evidence>
<organism evidence="10 11">
    <name type="scientific">Robiginitalea aurantiaca</name>
    <dbReference type="NCBI Taxonomy" id="3056915"/>
    <lineage>
        <taxon>Bacteria</taxon>
        <taxon>Pseudomonadati</taxon>
        <taxon>Bacteroidota</taxon>
        <taxon>Flavobacteriia</taxon>
        <taxon>Flavobacteriales</taxon>
        <taxon>Flavobacteriaceae</taxon>
        <taxon>Robiginitalea</taxon>
    </lineage>
</organism>
<name>A0ABT7WH71_9FLAO</name>
<keyword evidence="7 8" id="KW-0472">Membrane</keyword>
<evidence type="ECO:0000256" key="7">
    <source>
        <dbReference type="ARBA" id="ARBA00023136"/>
    </source>
</evidence>
<evidence type="ECO:0000256" key="3">
    <source>
        <dbReference type="ARBA" id="ARBA00022692"/>
    </source>
</evidence>
<feature type="transmembrane region" description="Helical" evidence="8">
    <location>
        <begin position="37"/>
        <end position="55"/>
    </location>
</feature>
<reference evidence="10" key="1">
    <citation type="submission" date="2023-06" db="EMBL/GenBank/DDBJ databases">
        <title>Robiginitalea aurantiacus sp. nov. and Algoriphagus sediminis sp. nov., isolated from coastal sediment.</title>
        <authorList>
            <person name="Zhou Z.Y."/>
            <person name="An J."/>
            <person name="Jia Y.W."/>
            <person name="Du Z.J."/>
        </authorList>
    </citation>
    <scope>NUCLEOTIDE SEQUENCE</scope>
    <source>
        <strain evidence="10">M39</strain>
    </source>
</reference>
<proteinExistence type="predicted"/>
<feature type="transmembrane region" description="Helical" evidence="8">
    <location>
        <begin position="67"/>
        <end position="87"/>
    </location>
</feature>
<evidence type="ECO:0000256" key="6">
    <source>
        <dbReference type="ARBA" id="ARBA00023118"/>
    </source>
</evidence>
<feature type="domain" description="Pycsar effector protein" evidence="9">
    <location>
        <begin position="19"/>
        <end position="175"/>
    </location>
</feature>
<dbReference type="Proteomes" id="UP001174839">
    <property type="component" value="Unassembled WGS sequence"/>
</dbReference>
<evidence type="ECO:0000256" key="1">
    <source>
        <dbReference type="ARBA" id="ARBA00004236"/>
    </source>
</evidence>
<comment type="subcellular location">
    <subcellularLocation>
        <location evidence="1">Cell membrane</location>
    </subcellularLocation>
</comment>
<keyword evidence="5 8" id="KW-1133">Transmembrane helix</keyword>
<gene>
    <name evidence="10" type="ORF">QU605_12310</name>
</gene>
<protein>
    <submittedName>
        <fullName evidence="10">DUF5706 domain-containing protein</fullName>
    </submittedName>
</protein>
<keyword evidence="3 8" id="KW-0812">Transmembrane</keyword>
<dbReference type="InterPro" id="IPR043760">
    <property type="entry name" value="PycTM_dom"/>
</dbReference>
<keyword evidence="6" id="KW-0051">Antiviral defense</keyword>
<evidence type="ECO:0000256" key="2">
    <source>
        <dbReference type="ARBA" id="ARBA00022475"/>
    </source>
</evidence>
<dbReference type="RefSeq" id="WP_289725625.1">
    <property type="nucleotide sequence ID" value="NZ_JAUDUY010000007.1"/>
</dbReference>
<feature type="transmembrane region" description="Helical" evidence="8">
    <location>
        <begin position="161"/>
        <end position="181"/>
    </location>
</feature>
<evidence type="ECO:0000256" key="8">
    <source>
        <dbReference type="SAM" id="Phobius"/>
    </source>
</evidence>
<keyword evidence="2" id="KW-1003">Cell membrane</keyword>
<comment type="caution">
    <text evidence="10">The sequence shown here is derived from an EMBL/GenBank/DDBJ whole genome shotgun (WGS) entry which is preliminary data.</text>
</comment>